<feature type="transmembrane region" description="Helical" evidence="1">
    <location>
        <begin position="329"/>
        <end position="352"/>
    </location>
</feature>
<accession>A0AAU9IUG3</accession>
<proteinExistence type="predicted"/>
<dbReference type="AlphaFoldDB" id="A0AAU9IUG3"/>
<name>A0AAU9IUG3_9CILI</name>
<evidence type="ECO:0000313" key="3">
    <source>
        <dbReference type="Proteomes" id="UP001162131"/>
    </source>
</evidence>
<gene>
    <name evidence="2" type="ORF">BSTOLATCC_MIC17750</name>
</gene>
<evidence type="ECO:0000313" key="2">
    <source>
        <dbReference type="EMBL" id="CAG9317129.1"/>
    </source>
</evidence>
<keyword evidence="3" id="KW-1185">Reference proteome</keyword>
<feature type="transmembrane region" description="Helical" evidence="1">
    <location>
        <begin position="117"/>
        <end position="142"/>
    </location>
</feature>
<feature type="transmembrane region" description="Helical" evidence="1">
    <location>
        <begin position="204"/>
        <end position="229"/>
    </location>
</feature>
<dbReference type="PANTHER" id="PTHR31600">
    <property type="entry name" value="TINY MACROCYSTS PROTEIN B-RELATED"/>
    <property type="match status" value="1"/>
</dbReference>
<dbReference type="PANTHER" id="PTHR31600:SF2">
    <property type="entry name" value="GAMETE ENRICHED GENE 10 PROTEIN-RELATED"/>
    <property type="match status" value="1"/>
</dbReference>
<evidence type="ECO:0000256" key="1">
    <source>
        <dbReference type="SAM" id="Phobius"/>
    </source>
</evidence>
<keyword evidence="1" id="KW-0472">Membrane</keyword>
<dbReference type="Proteomes" id="UP001162131">
    <property type="component" value="Unassembled WGS sequence"/>
</dbReference>
<protein>
    <recommendedName>
        <fullName evidence="4">PAS domain-containing protein</fullName>
    </recommendedName>
</protein>
<feature type="transmembrane region" description="Helical" evidence="1">
    <location>
        <begin position="250"/>
        <end position="268"/>
    </location>
</feature>
<reference evidence="2" key="1">
    <citation type="submission" date="2021-09" db="EMBL/GenBank/DDBJ databases">
        <authorList>
            <consortium name="AG Swart"/>
            <person name="Singh M."/>
            <person name="Singh A."/>
            <person name="Seah K."/>
            <person name="Emmerich C."/>
        </authorList>
    </citation>
    <scope>NUCLEOTIDE SEQUENCE</scope>
    <source>
        <strain evidence="2">ATCC30299</strain>
    </source>
</reference>
<evidence type="ECO:0008006" key="4">
    <source>
        <dbReference type="Google" id="ProtNLM"/>
    </source>
</evidence>
<comment type="caution">
    <text evidence="2">The sequence shown here is derived from an EMBL/GenBank/DDBJ whole genome shotgun (WGS) entry which is preliminary data.</text>
</comment>
<dbReference type="SUPFAM" id="SSF55785">
    <property type="entry name" value="PYP-like sensor domain (PAS domain)"/>
    <property type="match status" value="1"/>
</dbReference>
<dbReference type="InterPro" id="IPR052994">
    <property type="entry name" value="Tiny_macrocysts_regulators"/>
</dbReference>
<organism evidence="2 3">
    <name type="scientific">Blepharisma stoltei</name>
    <dbReference type="NCBI Taxonomy" id="1481888"/>
    <lineage>
        <taxon>Eukaryota</taxon>
        <taxon>Sar</taxon>
        <taxon>Alveolata</taxon>
        <taxon>Ciliophora</taxon>
        <taxon>Postciliodesmatophora</taxon>
        <taxon>Heterotrichea</taxon>
        <taxon>Heterotrichida</taxon>
        <taxon>Blepharismidae</taxon>
        <taxon>Blepharisma</taxon>
    </lineage>
</organism>
<feature type="transmembrane region" description="Helical" evidence="1">
    <location>
        <begin position="274"/>
        <end position="298"/>
    </location>
</feature>
<keyword evidence="1" id="KW-0812">Transmembrane</keyword>
<dbReference type="InterPro" id="IPR035965">
    <property type="entry name" value="PAS-like_dom_sf"/>
</dbReference>
<dbReference type="EMBL" id="CAJZBQ010000017">
    <property type="protein sequence ID" value="CAG9317129.1"/>
    <property type="molecule type" value="Genomic_DNA"/>
</dbReference>
<feature type="transmembrane region" description="Helical" evidence="1">
    <location>
        <begin position="162"/>
        <end position="184"/>
    </location>
</feature>
<dbReference type="Gene3D" id="3.30.450.20">
    <property type="entry name" value="PAS domain"/>
    <property type="match status" value="1"/>
</dbReference>
<sequence>MVFKAYLSNKLMISSLVGWETELSSSHSLFAHSTIPNKLKINFYGLFSSIFKPKYSQKINVKHQIFYEILINTIFTLQAISLAWYPKMNITDWAAYEEVWKILGFISYDSVCADLNIINFCFFGTGLLIAAEMVFIVIFGYFKYLNKKPSAIFSFLTRKIALLLTTFCMIPSMNIMLAALKYSLINADKIAEYNRKIATGDINYGYIGIIIPILAILILITLNFLSEVFSCDMKHSHYKKNIKARSSSELDLQTKFFYVILCIFYFSFGDSYAISYQISSLVISLYLLAKCTICLPYFNMIENSIKASAFAMISLNLSNFLFGRALDNSMIILVFSIFLQPLILFISIKFVFSQYKNLSKSKNIIKNQFNFERKFRNLLINSRNEEKNNTLNLFKNFWKSSLFQKDKIFIIWEFNFCRSGVKDERLARIKFSKIKKANASLEGEIQEWRIFNWLNRKVKQFPEYEFLLFLKEFNRIKLKDEDLCNVLIELQGEFGSRAPRIQKLINLVNRAALGIDEIKEGYQKIILRHKNVEAYEYYASFLEGIMNNAEEANLIKRGKNWIDRHSELNEHQSLEKCSRDMGILLISCEESDFGTIAYINHKAEQILKISAESAYGTSLSNFIPQPFNATHTNLMRTFFKECESTEIFSHENLFLQTNDGFLVECQMVIKLTALDSSAYFLISFKPRPPTRQIALISQENIVLSHSENFMQFFQKSIKYAHNKQLQEILAKVNIHNIQDNASLIFNINGKEILLLRITKTIKSTPFHVLLIIYDRNEIQKWRQGEAQEQLGNFENLGVNNQIPNWRFFNKRDSNGYLFSIDREESRIKEINILESPDNLIEENKTENQSGVESKLSSLRMRNSKKANIGKLLLLNLKKKIRIFQWALFIIVRKT</sequence>
<keyword evidence="1" id="KW-1133">Transmembrane helix</keyword>